<dbReference type="OrthoDB" id="5835829at2759"/>
<dbReference type="Pfam" id="PF00201">
    <property type="entry name" value="UDPGT"/>
    <property type="match status" value="1"/>
</dbReference>
<evidence type="ECO:0000256" key="1">
    <source>
        <dbReference type="ARBA" id="ARBA00009995"/>
    </source>
</evidence>
<dbReference type="InterPro" id="IPR002213">
    <property type="entry name" value="UDP_glucos_trans"/>
</dbReference>
<dbReference type="PROSITE" id="PS00375">
    <property type="entry name" value="UDPGT"/>
    <property type="match status" value="1"/>
</dbReference>
<keyword evidence="2 3" id="KW-0808">Transferase</keyword>
<evidence type="ECO:0000256" key="3">
    <source>
        <dbReference type="RuleBase" id="RU003718"/>
    </source>
</evidence>
<evidence type="ECO:0000256" key="2">
    <source>
        <dbReference type="ARBA" id="ARBA00022679"/>
    </source>
</evidence>
<evidence type="ECO:0000313" key="5">
    <source>
        <dbReference type="EMBL" id="MQM16224.1"/>
    </source>
</evidence>
<dbReference type="InterPro" id="IPR035595">
    <property type="entry name" value="UDP_glycos_trans_CS"/>
</dbReference>
<keyword evidence="3" id="KW-0328">Glycosyltransferase</keyword>
<dbReference type="Proteomes" id="UP000652761">
    <property type="component" value="Unassembled WGS sequence"/>
</dbReference>
<dbReference type="EC" id="2.4.1.-" evidence="4"/>
<accession>A0A843XA30</accession>
<organism evidence="5 6">
    <name type="scientific">Colocasia esculenta</name>
    <name type="common">Wild taro</name>
    <name type="synonym">Arum esculentum</name>
    <dbReference type="NCBI Taxonomy" id="4460"/>
    <lineage>
        <taxon>Eukaryota</taxon>
        <taxon>Viridiplantae</taxon>
        <taxon>Streptophyta</taxon>
        <taxon>Embryophyta</taxon>
        <taxon>Tracheophyta</taxon>
        <taxon>Spermatophyta</taxon>
        <taxon>Magnoliopsida</taxon>
        <taxon>Liliopsida</taxon>
        <taxon>Araceae</taxon>
        <taxon>Aroideae</taxon>
        <taxon>Colocasieae</taxon>
        <taxon>Colocasia</taxon>
    </lineage>
</organism>
<proteinExistence type="inferred from homology"/>
<keyword evidence="6" id="KW-1185">Reference proteome</keyword>
<name>A0A843XA30_COLES</name>
<dbReference type="PANTHER" id="PTHR11926">
    <property type="entry name" value="GLUCOSYL/GLUCURONOSYL TRANSFERASES"/>
    <property type="match status" value="1"/>
</dbReference>
<protein>
    <recommendedName>
        <fullName evidence="4">Glycosyltransferase</fullName>
        <ecNumber evidence="4">2.4.1.-</ecNumber>
    </recommendedName>
</protein>
<reference evidence="5" key="1">
    <citation type="submission" date="2017-07" db="EMBL/GenBank/DDBJ databases">
        <title>Taro Niue Genome Assembly and Annotation.</title>
        <authorList>
            <person name="Atibalentja N."/>
            <person name="Keating K."/>
            <person name="Fields C.J."/>
        </authorList>
    </citation>
    <scope>NUCLEOTIDE SEQUENCE</scope>
    <source>
        <strain evidence="5">Niue_2</strain>
        <tissue evidence="5">Leaf</tissue>
    </source>
</reference>
<gene>
    <name evidence="5" type="ORF">Taro_049178</name>
</gene>
<comment type="caution">
    <text evidence="5">The sequence shown here is derived from an EMBL/GenBank/DDBJ whole genome shotgun (WGS) entry which is preliminary data.</text>
</comment>
<dbReference type="GO" id="GO:0080043">
    <property type="term" value="F:quercetin 3-O-glucosyltransferase activity"/>
    <property type="evidence" value="ECO:0007669"/>
    <property type="project" value="TreeGrafter"/>
</dbReference>
<dbReference type="Gene3D" id="3.40.50.2000">
    <property type="entry name" value="Glycogen Phosphorylase B"/>
    <property type="match status" value="2"/>
</dbReference>
<dbReference type="SUPFAM" id="SSF53756">
    <property type="entry name" value="UDP-Glycosyltransferase/glycogen phosphorylase"/>
    <property type="match status" value="1"/>
</dbReference>
<comment type="similarity">
    <text evidence="1 3">Belongs to the UDP-glycosyltransferase family.</text>
</comment>
<dbReference type="AlphaFoldDB" id="A0A843XA30"/>
<dbReference type="FunFam" id="3.40.50.2000:FF:000040">
    <property type="entry name" value="UDP-glycosyltransferase 76C1"/>
    <property type="match status" value="1"/>
</dbReference>
<sequence length="470" mass="51613">MMAHVLAFASPLQGHLSPMLKLAEALAIEGLLVTFLTTEHVYHKLGGADAPLCRRRQGLRLRSVPDGLPADHPRLAGHLWEIMQSLRDTSGEKYRELLVPLGKEEPDGWPPVTCTIVDALLSFAAEELGIPVMAFRAGSPCSFWAYFFVPKLIEQGEIPFPEGCDMDELVRGVPGMEGLLRRRDLPGFCRAKDANDPIIQATMLTTQWNPRARGLIFNSVEPMDAAVLAHIRTICPVTYTVGPLHNLVRALDPAHIATAGLWRENQTCLAWLDAQPSKSVVFVSFGSLAVLSRAQLLEFWHGLLNTRHRFLWVIRPDLLDETGGPGDLPFELTQEAKEKGCLVVEWAPQQAVLAHPAVGAFLTHSGWNSTLESIGAGVPMVCWPLFFDQTLNSRYVSEVWRAGVDMKDTCDRATVEKMVRAVMEGEAAAELRRNAAALAEMVRSCVGEGGSSRVGLEKLVQAIRAMSSGE</sequence>
<evidence type="ECO:0000313" key="6">
    <source>
        <dbReference type="Proteomes" id="UP000652761"/>
    </source>
</evidence>
<dbReference type="CDD" id="cd03784">
    <property type="entry name" value="GT1_Gtf-like"/>
    <property type="match status" value="1"/>
</dbReference>
<evidence type="ECO:0000256" key="4">
    <source>
        <dbReference type="RuleBase" id="RU362057"/>
    </source>
</evidence>
<dbReference type="GO" id="GO:0080044">
    <property type="term" value="F:quercetin 7-O-glucosyltransferase activity"/>
    <property type="evidence" value="ECO:0007669"/>
    <property type="project" value="TreeGrafter"/>
</dbReference>
<dbReference type="EMBL" id="NMUH01006897">
    <property type="protein sequence ID" value="MQM16224.1"/>
    <property type="molecule type" value="Genomic_DNA"/>
</dbReference>
<dbReference type="PANTHER" id="PTHR11926:SF1392">
    <property type="entry name" value="GLYCOSYLTRANSFERASE"/>
    <property type="match status" value="1"/>
</dbReference>